<dbReference type="Proteomes" id="UP001497680">
    <property type="component" value="Unassembled WGS sequence"/>
</dbReference>
<sequence>MQIKVAAAGLMAAYSLLEMCPAPVAVFIPLIAEMAGAVAGVAVHISGGKRDVNGFSFEADITTKRGNSLDARASCMPTPKGVPENVIQNCCDSLHGAHITVKGSQSSKKITITGIPYPCISAAPWFDGTGTVPYACGDDCLEYAGLSSSEFSQLKAKFESL</sequence>
<accession>A0ACC0CSQ9</accession>
<name>A0ACC0CSQ9_9PEZI</name>
<gene>
    <name evidence="1" type="ORF">F4821DRAFT_244933</name>
</gene>
<evidence type="ECO:0000313" key="2">
    <source>
        <dbReference type="Proteomes" id="UP001497680"/>
    </source>
</evidence>
<reference evidence="1 2" key="1">
    <citation type="journal article" date="2022" name="New Phytol.">
        <title>Ecological generalism drives hyperdiversity of secondary metabolite gene clusters in xylarialean endophytes.</title>
        <authorList>
            <person name="Franco M.E.E."/>
            <person name="Wisecaver J.H."/>
            <person name="Arnold A.E."/>
            <person name="Ju Y.M."/>
            <person name="Slot J.C."/>
            <person name="Ahrendt S."/>
            <person name="Moore L.P."/>
            <person name="Eastman K.E."/>
            <person name="Scott K."/>
            <person name="Konkel Z."/>
            <person name="Mondo S.J."/>
            <person name="Kuo A."/>
            <person name="Hayes R.D."/>
            <person name="Haridas S."/>
            <person name="Andreopoulos B."/>
            <person name="Riley R."/>
            <person name="LaButti K."/>
            <person name="Pangilinan J."/>
            <person name="Lipzen A."/>
            <person name="Amirebrahimi M."/>
            <person name="Yan J."/>
            <person name="Adam C."/>
            <person name="Keymanesh K."/>
            <person name="Ng V."/>
            <person name="Louie K."/>
            <person name="Northen T."/>
            <person name="Drula E."/>
            <person name="Henrissat B."/>
            <person name="Hsieh H.M."/>
            <person name="Youens-Clark K."/>
            <person name="Lutzoni F."/>
            <person name="Miadlikowska J."/>
            <person name="Eastwood D.C."/>
            <person name="Hamelin R.C."/>
            <person name="Grigoriev I.V."/>
            <person name="U'Ren J.M."/>
        </authorList>
    </citation>
    <scope>NUCLEOTIDE SEQUENCE [LARGE SCALE GENOMIC DNA]</scope>
    <source>
        <strain evidence="1 2">ER1909</strain>
    </source>
</reference>
<keyword evidence="2" id="KW-1185">Reference proteome</keyword>
<proteinExistence type="predicted"/>
<organism evidence="1 2">
    <name type="scientific">Hypoxylon rubiginosum</name>
    <dbReference type="NCBI Taxonomy" id="110542"/>
    <lineage>
        <taxon>Eukaryota</taxon>
        <taxon>Fungi</taxon>
        <taxon>Dikarya</taxon>
        <taxon>Ascomycota</taxon>
        <taxon>Pezizomycotina</taxon>
        <taxon>Sordariomycetes</taxon>
        <taxon>Xylariomycetidae</taxon>
        <taxon>Xylariales</taxon>
        <taxon>Hypoxylaceae</taxon>
        <taxon>Hypoxylon</taxon>
    </lineage>
</organism>
<evidence type="ECO:0000313" key="1">
    <source>
        <dbReference type="EMBL" id="KAI6083464.1"/>
    </source>
</evidence>
<dbReference type="EMBL" id="MU394352">
    <property type="protein sequence ID" value="KAI6083464.1"/>
    <property type="molecule type" value="Genomic_DNA"/>
</dbReference>
<protein>
    <submittedName>
        <fullName evidence="1">Uncharacterized protein</fullName>
    </submittedName>
</protein>
<comment type="caution">
    <text evidence="1">The sequence shown here is derived from an EMBL/GenBank/DDBJ whole genome shotgun (WGS) entry which is preliminary data.</text>
</comment>